<dbReference type="OrthoDB" id="8099241at2"/>
<evidence type="ECO:0000313" key="2">
    <source>
        <dbReference type="EMBL" id="RBO98841.1"/>
    </source>
</evidence>
<keyword evidence="1" id="KW-0812">Transmembrane</keyword>
<proteinExistence type="predicted"/>
<protein>
    <submittedName>
        <fullName evidence="2">Uncharacterized protein</fullName>
    </submittedName>
</protein>
<comment type="caution">
    <text evidence="2">The sequence shown here is derived from an EMBL/GenBank/DDBJ whole genome shotgun (WGS) entry which is preliminary data.</text>
</comment>
<reference evidence="2 3" key="1">
    <citation type="submission" date="2018-06" db="EMBL/GenBank/DDBJ databases">
        <title>Genomic Encyclopedia of Type Strains, Phase IV (KMG-IV): sequencing the most valuable type-strain genomes for metagenomic binning, comparative biology and taxonomic classification.</title>
        <authorList>
            <person name="Goeker M."/>
        </authorList>
    </citation>
    <scope>NUCLEOTIDE SEQUENCE [LARGE SCALE GENOMIC DNA]</scope>
    <source>
        <strain evidence="2 3">DSM 25619</strain>
    </source>
</reference>
<dbReference type="RefSeq" id="WP_113942757.1">
    <property type="nucleotide sequence ID" value="NZ_JBHEEG010000003.1"/>
</dbReference>
<organism evidence="2 3">
    <name type="scientific">Pseudochrobactrum asaccharolyticum</name>
    <dbReference type="NCBI Taxonomy" id="354351"/>
    <lineage>
        <taxon>Bacteria</taxon>
        <taxon>Pseudomonadati</taxon>
        <taxon>Pseudomonadota</taxon>
        <taxon>Alphaproteobacteria</taxon>
        <taxon>Hyphomicrobiales</taxon>
        <taxon>Brucellaceae</taxon>
        <taxon>Pseudochrobactrum</taxon>
    </lineage>
</organism>
<accession>A0A366E8Z6</accession>
<sequence length="185" mass="20526">MMRIFCILLFLGGLATGVIWPWAQRHFGGEEIGTWVLYQREGGYQTAKVQLKPEDAPLRIFVDAKPMQGAISGQRPSVLNLAVSRDGVPVLAERLSYSPKSGNEQRDLPQSGAVIRQDAKDMETLQTGTYEFSVRAVEDGLSLTRADLVLRRGAPPVDENYVTLGVVVMVAGLYGFMRFRRRPKA</sequence>
<name>A0A366E8Z6_9HYPH</name>
<evidence type="ECO:0000313" key="3">
    <source>
        <dbReference type="Proteomes" id="UP000252893"/>
    </source>
</evidence>
<gene>
    <name evidence="2" type="ORF">DFR47_101442</name>
</gene>
<dbReference type="EMBL" id="QNRH01000001">
    <property type="protein sequence ID" value="RBO98841.1"/>
    <property type="molecule type" value="Genomic_DNA"/>
</dbReference>
<dbReference type="Proteomes" id="UP000252893">
    <property type="component" value="Unassembled WGS sequence"/>
</dbReference>
<feature type="transmembrane region" description="Helical" evidence="1">
    <location>
        <begin position="161"/>
        <end position="179"/>
    </location>
</feature>
<keyword evidence="1" id="KW-0472">Membrane</keyword>
<evidence type="ECO:0000256" key="1">
    <source>
        <dbReference type="SAM" id="Phobius"/>
    </source>
</evidence>
<keyword evidence="3" id="KW-1185">Reference proteome</keyword>
<dbReference type="AlphaFoldDB" id="A0A366E8Z6"/>
<keyword evidence="1" id="KW-1133">Transmembrane helix</keyword>